<dbReference type="SMART" id="SM00292">
    <property type="entry name" value="BRCT"/>
    <property type="match status" value="1"/>
</dbReference>
<dbReference type="Pfam" id="PF16589">
    <property type="entry name" value="BRCT_2"/>
    <property type="match status" value="1"/>
</dbReference>
<organism evidence="3 4">
    <name type="scientific">Naganishia liquefaciens</name>
    <dbReference type="NCBI Taxonomy" id="104408"/>
    <lineage>
        <taxon>Eukaryota</taxon>
        <taxon>Fungi</taxon>
        <taxon>Dikarya</taxon>
        <taxon>Basidiomycota</taxon>
        <taxon>Agaricomycotina</taxon>
        <taxon>Tremellomycetes</taxon>
        <taxon>Filobasidiales</taxon>
        <taxon>Filobasidiaceae</taxon>
        <taxon>Naganishia</taxon>
    </lineage>
</organism>
<dbReference type="Proteomes" id="UP000620104">
    <property type="component" value="Unassembled WGS sequence"/>
</dbReference>
<dbReference type="PROSITE" id="PS50172">
    <property type="entry name" value="BRCT"/>
    <property type="match status" value="1"/>
</dbReference>
<name>A0A8H3YI07_9TREE</name>
<evidence type="ECO:0000256" key="1">
    <source>
        <dbReference type="SAM" id="MobiDB-lite"/>
    </source>
</evidence>
<dbReference type="Gene3D" id="3.40.50.10190">
    <property type="entry name" value="BRCT domain"/>
    <property type="match status" value="1"/>
</dbReference>
<dbReference type="OrthoDB" id="427711at2759"/>
<dbReference type="GO" id="GO:0042276">
    <property type="term" value="P:error-prone translesion synthesis"/>
    <property type="evidence" value="ECO:0007669"/>
    <property type="project" value="TreeGrafter"/>
</dbReference>
<evidence type="ECO:0000313" key="4">
    <source>
        <dbReference type="Proteomes" id="UP000620104"/>
    </source>
</evidence>
<dbReference type="AlphaFoldDB" id="A0A8H3YI07"/>
<dbReference type="GO" id="GO:0070987">
    <property type="term" value="P:error-free translesion synthesis"/>
    <property type="evidence" value="ECO:0007669"/>
    <property type="project" value="TreeGrafter"/>
</dbReference>
<keyword evidence="4" id="KW-1185">Reference proteome</keyword>
<dbReference type="PANTHER" id="PTHR45990">
    <property type="entry name" value="DNA REPAIR PROTEIN REV1"/>
    <property type="match status" value="1"/>
</dbReference>
<feature type="region of interest" description="Disordered" evidence="1">
    <location>
        <begin position="39"/>
        <end position="71"/>
    </location>
</feature>
<dbReference type="GO" id="GO:0017125">
    <property type="term" value="F:deoxycytidyl transferase activity"/>
    <property type="evidence" value="ECO:0007669"/>
    <property type="project" value="TreeGrafter"/>
</dbReference>
<proteinExistence type="predicted"/>
<dbReference type="SUPFAM" id="SSF52113">
    <property type="entry name" value="BRCT domain"/>
    <property type="match status" value="1"/>
</dbReference>
<feature type="compositionally biased region" description="Basic residues" evidence="1">
    <location>
        <begin position="46"/>
        <end position="55"/>
    </location>
</feature>
<dbReference type="CDD" id="cd17719">
    <property type="entry name" value="BRCT_Rev1"/>
    <property type="match status" value="1"/>
</dbReference>
<dbReference type="PANTHER" id="PTHR45990:SF1">
    <property type="entry name" value="DNA REPAIR PROTEIN REV1"/>
    <property type="match status" value="1"/>
</dbReference>
<accession>A0A8H3YI07</accession>
<sequence>MSDPDDSFEEEVDDDLVLAYVEQERSSIKAQQVYATASKFDTTHSHSVKRDRKRSQSPSSKLDDGKSVRNMKPRVEAAVVVKTPMSAPKSKVLDVKPALKQEVHDQPVEKDVIWPPSQTFSADAIKRQGSSWTTEIKSRIKSEPVPLQGYKGKTKASAIDIDIKRDEQGNVTGSGKKEITKHLLRTLGQKHNPITNSDLYTRTSHIVSCATGHQVAQRGGAKFSLPETSYFHSRNAKLRQQFTAQAREGLRVAEGTGIMGPGRGSSVGIGGRFGAELSRAKAEEGEHDAVDGTMVQQSNIFTGLTFYLNGYTGPRISDLELKRLIAVHGGDVSYLANSSCTHILITKNLSASKTQKFLDSASSIRGGKRKVVHVDFVLDSVAKCRRLDETPYNVIVNKAQPTLLASLGVAKHSTSPDNLKAKAPPRKVADRQNKVICIDD</sequence>
<reference evidence="3" key="1">
    <citation type="submission" date="2020-07" db="EMBL/GenBank/DDBJ databases">
        <title>Draft Genome Sequence of a Deep-Sea Yeast, Naganishia (Cryptococcus) liquefaciens strain N6.</title>
        <authorList>
            <person name="Han Y.W."/>
            <person name="Kajitani R."/>
            <person name="Morimoto H."/>
            <person name="Parhat M."/>
            <person name="Tsubouchi H."/>
            <person name="Bakenova O."/>
            <person name="Ogata M."/>
            <person name="Argunhan B."/>
            <person name="Aoki R."/>
            <person name="Kajiwara S."/>
            <person name="Itoh T."/>
            <person name="Iwasaki H."/>
        </authorList>
    </citation>
    <scope>NUCLEOTIDE SEQUENCE</scope>
    <source>
        <strain evidence="3">N6</strain>
    </source>
</reference>
<gene>
    <name evidence="3" type="ORF">NliqN6_6305</name>
</gene>
<comment type="caution">
    <text evidence="3">The sequence shown here is derived from an EMBL/GenBank/DDBJ whole genome shotgun (WGS) entry which is preliminary data.</text>
</comment>
<dbReference type="GO" id="GO:0003887">
    <property type="term" value="F:DNA-directed DNA polymerase activity"/>
    <property type="evidence" value="ECO:0007669"/>
    <property type="project" value="TreeGrafter"/>
</dbReference>
<dbReference type="EMBL" id="BLZA01000053">
    <property type="protein sequence ID" value="GHJ89903.1"/>
    <property type="molecule type" value="Genomic_DNA"/>
</dbReference>
<dbReference type="InterPro" id="IPR036420">
    <property type="entry name" value="BRCT_dom_sf"/>
</dbReference>
<feature type="domain" description="BRCT" evidence="2">
    <location>
        <begin position="296"/>
        <end position="394"/>
    </location>
</feature>
<evidence type="ECO:0000259" key="2">
    <source>
        <dbReference type="PROSITE" id="PS50172"/>
    </source>
</evidence>
<evidence type="ECO:0000313" key="3">
    <source>
        <dbReference type="EMBL" id="GHJ89903.1"/>
    </source>
</evidence>
<dbReference type="GO" id="GO:0005634">
    <property type="term" value="C:nucleus"/>
    <property type="evidence" value="ECO:0007669"/>
    <property type="project" value="TreeGrafter"/>
</dbReference>
<dbReference type="InterPro" id="IPR001357">
    <property type="entry name" value="BRCT_dom"/>
</dbReference>
<protein>
    <recommendedName>
        <fullName evidence="2">BRCT domain-containing protein</fullName>
    </recommendedName>
</protein>